<sequence>HRCGYGGIYGTFSHRYPPKEQIQDTKFDEQPDQQDIKIKPEKRNFFTNPPKRGTGYGFPNVTISPDYKYMSSPYNRAHEIEKVVNLTDINQQSEKDYRTNHGKSEKDLPPFKPSSPPHTVKYIAYLITKGIFGTFNKYPNALSAATVEKAKGNNDSQIYVFRPSGTSHSFPIKSIVEMNIHPSRKTNAKFVSHELAFSMPVATVE</sequence>
<dbReference type="EMBL" id="ML007551">
    <property type="protein sequence ID" value="RKP15843.1"/>
    <property type="molecule type" value="Genomic_DNA"/>
</dbReference>
<keyword evidence="3" id="KW-0206">Cytoskeleton</keyword>
<dbReference type="AlphaFoldDB" id="A0A4P9Y9I4"/>
<dbReference type="GO" id="GO:0005881">
    <property type="term" value="C:cytoplasmic microtubule"/>
    <property type="evidence" value="ECO:0007669"/>
    <property type="project" value="TreeGrafter"/>
</dbReference>
<gene>
    <name evidence="7" type="ORF">ROZALSC1DRAFT_25983</name>
</gene>
<evidence type="ECO:0000256" key="2">
    <source>
        <dbReference type="ARBA" id="ARBA00022490"/>
    </source>
</evidence>
<comment type="subcellular location">
    <subcellularLocation>
        <location evidence="1">Cytoplasm</location>
        <location evidence="1">Cytoskeleton</location>
        <location evidence="1">Microtubule organizing center</location>
        <location evidence="1">Centrosome</location>
    </subcellularLocation>
</comment>
<protein>
    <recommendedName>
        <fullName evidence="5">Cilia-and flagella-associated protein 96</fullName>
    </recommendedName>
</protein>
<comment type="similarity">
    <text evidence="4">Belongs to the CFAP96 family.</text>
</comment>
<dbReference type="PANTHER" id="PTHR31144:SF1">
    <property type="entry name" value="UPF0602 PROTEIN C4ORF47"/>
    <property type="match status" value="1"/>
</dbReference>
<keyword evidence="2" id="KW-0963">Cytoplasm</keyword>
<evidence type="ECO:0000256" key="6">
    <source>
        <dbReference type="SAM" id="MobiDB-lite"/>
    </source>
</evidence>
<evidence type="ECO:0000256" key="1">
    <source>
        <dbReference type="ARBA" id="ARBA00004300"/>
    </source>
</evidence>
<name>A0A4P9Y9I4_ROZAC</name>
<dbReference type="InterPro" id="IPR029358">
    <property type="entry name" value="CFAP96"/>
</dbReference>
<dbReference type="PANTHER" id="PTHR31144">
    <property type="entry name" value="UPF0602 PROTEIN C4ORF47"/>
    <property type="match status" value="1"/>
</dbReference>
<feature type="compositionally biased region" description="Basic and acidic residues" evidence="6">
    <location>
        <begin position="25"/>
        <end position="44"/>
    </location>
</feature>
<evidence type="ECO:0000313" key="7">
    <source>
        <dbReference type="EMBL" id="RKP15843.1"/>
    </source>
</evidence>
<proteinExistence type="inferred from homology"/>
<dbReference type="Proteomes" id="UP000281549">
    <property type="component" value="Unassembled WGS sequence"/>
</dbReference>
<evidence type="ECO:0000256" key="3">
    <source>
        <dbReference type="ARBA" id="ARBA00023212"/>
    </source>
</evidence>
<feature type="non-terminal residue" evidence="7">
    <location>
        <position position="1"/>
    </location>
</feature>
<evidence type="ECO:0000256" key="4">
    <source>
        <dbReference type="ARBA" id="ARBA00035656"/>
    </source>
</evidence>
<feature type="region of interest" description="Disordered" evidence="6">
    <location>
        <begin position="89"/>
        <end position="115"/>
    </location>
</feature>
<evidence type="ECO:0000256" key="5">
    <source>
        <dbReference type="ARBA" id="ARBA00035693"/>
    </source>
</evidence>
<evidence type="ECO:0000313" key="8">
    <source>
        <dbReference type="Proteomes" id="UP000281549"/>
    </source>
</evidence>
<feature type="compositionally biased region" description="Basic and acidic residues" evidence="6">
    <location>
        <begin position="93"/>
        <end position="109"/>
    </location>
</feature>
<feature type="region of interest" description="Disordered" evidence="6">
    <location>
        <begin position="25"/>
        <end position="51"/>
    </location>
</feature>
<reference evidence="8" key="1">
    <citation type="journal article" date="2018" name="Nat. Microbiol.">
        <title>Leveraging single-cell genomics to expand the fungal tree of life.</title>
        <authorList>
            <person name="Ahrendt S.R."/>
            <person name="Quandt C.A."/>
            <person name="Ciobanu D."/>
            <person name="Clum A."/>
            <person name="Salamov A."/>
            <person name="Andreopoulos B."/>
            <person name="Cheng J.F."/>
            <person name="Woyke T."/>
            <person name="Pelin A."/>
            <person name="Henrissat B."/>
            <person name="Reynolds N.K."/>
            <person name="Benny G.L."/>
            <person name="Smith M.E."/>
            <person name="James T.Y."/>
            <person name="Grigoriev I.V."/>
        </authorList>
    </citation>
    <scope>NUCLEOTIDE SEQUENCE [LARGE SCALE GENOMIC DNA]</scope>
    <source>
        <strain evidence="8">CSF55</strain>
    </source>
</reference>
<dbReference type="Pfam" id="PF15239">
    <property type="entry name" value="CFAP96-like"/>
    <property type="match status" value="2"/>
</dbReference>
<organism evidence="7 8">
    <name type="scientific">Rozella allomycis (strain CSF55)</name>
    <dbReference type="NCBI Taxonomy" id="988480"/>
    <lineage>
        <taxon>Eukaryota</taxon>
        <taxon>Fungi</taxon>
        <taxon>Fungi incertae sedis</taxon>
        <taxon>Cryptomycota</taxon>
        <taxon>Cryptomycota incertae sedis</taxon>
        <taxon>Rozella</taxon>
    </lineage>
</organism>
<accession>A0A4P9Y9I4</accession>